<evidence type="ECO:0000313" key="2">
    <source>
        <dbReference type="EMBL" id="WWC58273.1"/>
    </source>
</evidence>
<dbReference type="GeneID" id="28964512"/>
<organism evidence="1">
    <name type="scientific">Kwoniella dejecticola CBS 10117</name>
    <dbReference type="NCBI Taxonomy" id="1296121"/>
    <lineage>
        <taxon>Eukaryota</taxon>
        <taxon>Fungi</taxon>
        <taxon>Dikarya</taxon>
        <taxon>Basidiomycota</taxon>
        <taxon>Agaricomycotina</taxon>
        <taxon>Tremellomycetes</taxon>
        <taxon>Tremellales</taxon>
        <taxon>Cryptococcaceae</taxon>
        <taxon>Kwoniella</taxon>
    </lineage>
</organism>
<reference evidence="2" key="3">
    <citation type="submission" date="2024-02" db="EMBL/GenBank/DDBJ databases">
        <title>Comparative genomics of Cryptococcus and Kwoniella reveals pathogenesis evolution and contrasting modes of karyotype evolution via chromosome fusion or intercentromeric recombination.</title>
        <authorList>
            <person name="Coelho M.A."/>
            <person name="David-Palma M."/>
            <person name="Shea T."/>
            <person name="Bowers K."/>
            <person name="McGinley-Smith S."/>
            <person name="Mohammad A.W."/>
            <person name="Gnirke A."/>
            <person name="Yurkov A.M."/>
            <person name="Nowrousian M."/>
            <person name="Sun S."/>
            <person name="Cuomo C.A."/>
            <person name="Heitman J."/>
        </authorList>
    </citation>
    <scope>NUCLEOTIDE SEQUENCE</scope>
    <source>
        <strain evidence="2">CBS 10117</strain>
    </source>
</reference>
<proteinExistence type="predicted"/>
<dbReference type="RefSeq" id="XP_018266835.1">
    <property type="nucleotide sequence ID" value="XM_018404181.1"/>
</dbReference>
<dbReference type="STRING" id="1296121.A0A1A6AG36"/>
<dbReference type="Proteomes" id="UP000078595">
    <property type="component" value="Chromosome 1"/>
</dbReference>
<evidence type="ECO:0000313" key="3">
    <source>
        <dbReference type="Proteomes" id="UP000078595"/>
    </source>
</evidence>
<keyword evidence="3" id="KW-1185">Reference proteome</keyword>
<dbReference type="OrthoDB" id="422736at2759"/>
<dbReference type="EMBL" id="KI894027">
    <property type="protein sequence ID" value="OBR88993.1"/>
    <property type="molecule type" value="Genomic_DNA"/>
</dbReference>
<name>A0A1A6AG36_9TREE</name>
<protein>
    <submittedName>
        <fullName evidence="1">Uncharacterized protein</fullName>
    </submittedName>
</protein>
<dbReference type="EMBL" id="CP144530">
    <property type="protein sequence ID" value="WWC58273.1"/>
    <property type="molecule type" value="Genomic_DNA"/>
</dbReference>
<evidence type="ECO:0000313" key="1">
    <source>
        <dbReference type="EMBL" id="OBR88993.1"/>
    </source>
</evidence>
<sequence>MTSNGLAFLVDGIDVILQLPPSTLKERYDKIPGDVIAAGSFNCWPNAFDSPECMEVPRSRLPIDLFWDAGIFALFKLSMSRTPDHVNSGLVIGSVKGMATAFEKLLQITKTPTYMWEYDQGAFNIALHQGLLQADNDYSLFWCAEHVYDSLAVLPPNHHSLSLDPPYHPDVIHETFPRRPIVIDRRTGVVPIALHFNGLEPKVGYDRIWEEMYHHPLSTSSKQVKWVKSRPVKMVLDGGVEVRTVDQLCGKQLGLR</sequence>
<dbReference type="CDD" id="cd22997">
    <property type="entry name" value="GT_LH"/>
    <property type="match status" value="1"/>
</dbReference>
<reference evidence="2" key="2">
    <citation type="submission" date="2013-07" db="EMBL/GenBank/DDBJ databases">
        <authorList>
            <consortium name="The Broad Institute Genome Sequencing Platform"/>
            <person name="Cuomo C."/>
            <person name="Litvintseva A."/>
            <person name="Chen Y."/>
            <person name="Heitman J."/>
            <person name="Sun S."/>
            <person name="Springer D."/>
            <person name="Dromer F."/>
            <person name="Young S.K."/>
            <person name="Zeng Q."/>
            <person name="Gargeya S."/>
            <person name="Fitzgerald M."/>
            <person name="Abouelleil A."/>
            <person name="Alvarado L."/>
            <person name="Berlin A.M."/>
            <person name="Chapman S.B."/>
            <person name="Dewar J."/>
            <person name="Goldberg J."/>
            <person name="Griggs A."/>
            <person name="Gujja S."/>
            <person name="Hansen M."/>
            <person name="Howarth C."/>
            <person name="Imamovic A."/>
            <person name="Larimer J."/>
            <person name="McCowan C."/>
            <person name="Murphy C."/>
            <person name="Pearson M."/>
            <person name="Priest M."/>
            <person name="Roberts A."/>
            <person name="Saif S."/>
            <person name="Shea T."/>
            <person name="Sykes S."/>
            <person name="Wortman J."/>
            <person name="Nusbaum C."/>
            <person name="Birren B."/>
        </authorList>
    </citation>
    <scope>NUCLEOTIDE SEQUENCE</scope>
    <source>
        <strain evidence="2">CBS 10117</strain>
    </source>
</reference>
<accession>A0A1A6AG36</accession>
<dbReference type="VEuPathDB" id="FungiDB:I303_00813"/>
<reference evidence="1" key="1">
    <citation type="submission" date="2013-07" db="EMBL/GenBank/DDBJ databases">
        <title>The Genome Sequence of Cryptococcus dejecticola CBS10117.</title>
        <authorList>
            <consortium name="The Broad Institute Genome Sequencing Platform"/>
            <person name="Cuomo C."/>
            <person name="Litvintseva A."/>
            <person name="Chen Y."/>
            <person name="Heitman J."/>
            <person name="Sun S."/>
            <person name="Springer D."/>
            <person name="Dromer F."/>
            <person name="Young S.K."/>
            <person name="Zeng Q."/>
            <person name="Gargeya S."/>
            <person name="Fitzgerald M."/>
            <person name="Abouelleil A."/>
            <person name="Alvarado L."/>
            <person name="Berlin A.M."/>
            <person name="Chapman S.B."/>
            <person name="Dewar J."/>
            <person name="Goldberg J."/>
            <person name="Griggs A."/>
            <person name="Gujja S."/>
            <person name="Hansen M."/>
            <person name="Howarth C."/>
            <person name="Imamovic A."/>
            <person name="Larimer J."/>
            <person name="McCowan C."/>
            <person name="Murphy C."/>
            <person name="Pearson M."/>
            <person name="Priest M."/>
            <person name="Roberts A."/>
            <person name="Saif S."/>
            <person name="Shea T."/>
            <person name="Sykes S."/>
            <person name="Wortman J."/>
            <person name="Nusbaum C."/>
            <person name="Birren B."/>
        </authorList>
    </citation>
    <scope>NUCLEOTIDE SEQUENCE [LARGE SCALE GENOMIC DNA]</scope>
    <source>
        <strain evidence="1">CBS 10117</strain>
    </source>
</reference>
<dbReference type="AlphaFoldDB" id="A0A1A6AG36"/>
<dbReference type="KEGG" id="kdj:28964512"/>
<gene>
    <name evidence="1" type="ORF">I303_00813</name>
    <name evidence="2" type="ORF">I303_100811</name>
</gene>